<keyword evidence="5" id="KW-1185">Reference proteome</keyword>
<evidence type="ECO:0008006" key="6">
    <source>
        <dbReference type="Google" id="ProtNLM"/>
    </source>
</evidence>
<dbReference type="PANTHER" id="PTHR22597:SF3">
    <property type="entry name" value="CHROMATIN STRUCTURE-REMODELING COMPLEX SUBUNIT RSC7"/>
    <property type="match status" value="1"/>
</dbReference>
<proteinExistence type="predicted"/>
<feature type="compositionally biased region" description="Low complexity" evidence="3">
    <location>
        <begin position="7"/>
        <end position="16"/>
    </location>
</feature>
<evidence type="ECO:0000256" key="1">
    <source>
        <dbReference type="ARBA" id="ARBA00023015"/>
    </source>
</evidence>
<organism evidence="4 5">
    <name type="scientific">Ascodesmis nigricans</name>
    <dbReference type="NCBI Taxonomy" id="341454"/>
    <lineage>
        <taxon>Eukaryota</taxon>
        <taxon>Fungi</taxon>
        <taxon>Dikarya</taxon>
        <taxon>Ascomycota</taxon>
        <taxon>Pezizomycotina</taxon>
        <taxon>Pezizomycetes</taxon>
        <taxon>Pezizales</taxon>
        <taxon>Ascodesmidaceae</taxon>
        <taxon>Ascodesmis</taxon>
    </lineage>
</organism>
<dbReference type="OrthoDB" id="5598844at2759"/>
<feature type="region of interest" description="Disordered" evidence="3">
    <location>
        <begin position="1"/>
        <end position="133"/>
    </location>
</feature>
<sequence length="449" mass="49532">MARRKSQAPAAPASPIDDSRGTTPVDGTDASTPLDDGSAPATPLPTASTLKRKRGRQPRGFTDEASTPFRDEDGNGSDTSQAAVVSTPSVTTSVRGKRRGRPPATARSARNRGGPSHYTAVPLDKDGNPQTVENDEIVLPEDPAGEQKVDKNGYLKGGREYRCRTFTLLGRGDRLYMLSTEPARCIGFRDSYLFFQKHKQLYKIIVDEDEKYDMIHRDLIPHSYKGRAIGVVTARSVFREFGARMIVGGRRVTDDYFEQAARDSGAVEGEIAEPGDKLPPPGEEYNRNQYVAWHGASSVYHTGQPSVPSAAAAQAQRKKKIVVTETNWMLEHARAASAFNTRLFLHRQPCNNGIYEPHTNLMFYPAATQPTAVIWENLPGKRGRTVVTERLQTAPFVGRGLGAGIPSDFLTGYGDWDDAAIDALETEEQKQAVREQVQREKEWRAKGFL</sequence>
<feature type="compositionally biased region" description="Low complexity" evidence="3">
    <location>
        <begin position="79"/>
        <end position="94"/>
    </location>
</feature>
<keyword evidence="2" id="KW-0804">Transcription</keyword>
<dbReference type="EMBL" id="ML220113">
    <property type="protein sequence ID" value="TGZ84308.1"/>
    <property type="molecule type" value="Genomic_DNA"/>
</dbReference>
<gene>
    <name evidence="4" type="ORF">EX30DRAFT_362215</name>
</gene>
<name>A0A4S2N4W2_9PEZI</name>
<dbReference type="AlphaFoldDB" id="A0A4S2N4W2"/>
<dbReference type="Pfam" id="PF08624">
    <property type="entry name" value="CRC_subunit"/>
    <property type="match status" value="1"/>
</dbReference>
<evidence type="ECO:0000313" key="4">
    <source>
        <dbReference type="EMBL" id="TGZ84308.1"/>
    </source>
</evidence>
<protein>
    <recommendedName>
        <fullName evidence="6">Nuclear localization protein</fullName>
    </recommendedName>
</protein>
<dbReference type="Proteomes" id="UP000298138">
    <property type="component" value="Unassembled WGS sequence"/>
</dbReference>
<dbReference type="STRING" id="341454.A0A4S2N4W2"/>
<evidence type="ECO:0000256" key="3">
    <source>
        <dbReference type="SAM" id="MobiDB-lite"/>
    </source>
</evidence>
<evidence type="ECO:0000313" key="5">
    <source>
        <dbReference type="Proteomes" id="UP000298138"/>
    </source>
</evidence>
<dbReference type="GO" id="GO:0031490">
    <property type="term" value="F:chromatin DNA binding"/>
    <property type="evidence" value="ECO:0007669"/>
    <property type="project" value="TreeGrafter"/>
</dbReference>
<keyword evidence="1" id="KW-0805">Transcription regulation</keyword>
<evidence type="ECO:0000256" key="2">
    <source>
        <dbReference type="ARBA" id="ARBA00023163"/>
    </source>
</evidence>
<dbReference type="InParanoid" id="A0A4S2N4W2"/>
<dbReference type="FunCoup" id="A0A4S2N4W2">
    <property type="interactions" value="268"/>
</dbReference>
<accession>A0A4S2N4W2</accession>
<dbReference type="PANTHER" id="PTHR22597">
    <property type="entry name" value="POLYCOMB GROUP PROTEIN"/>
    <property type="match status" value="1"/>
</dbReference>
<dbReference type="GO" id="GO:0016586">
    <property type="term" value="C:RSC-type complex"/>
    <property type="evidence" value="ECO:0007669"/>
    <property type="project" value="TreeGrafter"/>
</dbReference>
<reference evidence="4 5" key="1">
    <citation type="submission" date="2019-04" db="EMBL/GenBank/DDBJ databases">
        <title>Comparative genomics and transcriptomics to analyze fruiting body development in filamentous ascomycetes.</title>
        <authorList>
            <consortium name="DOE Joint Genome Institute"/>
            <person name="Lutkenhaus R."/>
            <person name="Traeger S."/>
            <person name="Breuer J."/>
            <person name="Kuo A."/>
            <person name="Lipzen A."/>
            <person name="Pangilinan J."/>
            <person name="Dilworth D."/>
            <person name="Sandor L."/>
            <person name="Poggeler S."/>
            <person name="Barry K."/>
            <person name="Grigoriev I.V."/>
            <person name="Nowrousian M."/>
        </authorList>
    </citation>
    <scope>NUCLEOTIDE SEQUENCE [LARGE SCALE GENOMIC DNA]</scope>
    <source>
        <strain evidence="4 5">CBS 389.68</strain>
    </source>
</reference>
<dbReference type="InterPro" id="IPR013933">
    <property type="entry name" value="CRC_Rsc7/Swp82"/>
</dbReference>